<evidence type="ECO:0000313" key="8">
    <source>
        <dbReference type="EMBL" id="MFC6905708.1"/>
    </source>
</evidence>
<dbReference type="EMBL" id="JBHSXQ010000003">
    <property type="protein sequence ID" value="MFC6905708.1"/>
    <property type="molecule type" value="Genomic_DNA"/>
</dbReference>
<feature type="transmembrane region" description="Helical" evidence="6">
    <location>
        <begin position="269"/>
        <end position="286"/>
    </location>
</feature>
<dbReference type="Proteomes" id="UP001596312">
    <property type="component" value="Unassembled WGS sequence"/>
</dbReference>
<proteinExistence type="predicted"/>
<gene>
    <name evidence="8" type="ORF">ACFQGH_10935</name>
</gene>
<dbReference type="PANTHER" id="PTHR37422">
    <property type="entry name" value="TEICHURONIC ACID BIOSYNTHESIS PROTEIN TUAE"/>
    <property type="match status" value="1"/>
</dbReference>
<dbReference type="AlphaFoldDB" id="A0ABD5V2J3"/>
<dbReference type="InterPro" id="IPR051533">
    <property type="entry name" value="WaaL-like"/>
</dbReference>
<reference evidence="8 9" key="1">
    <citation type="journal article" date="2019" name="Int. J. Syst. Evol. Microbiol.">
        <title>The Global Catalogue of Microorganisms (GCM) 10K type strain sequencing project: providing services to taxonomists for standard genome sequencing and annotation.</title>
        <authorList>
            <consortium name="The Broad Institute Genomics Platform"/>
            <consortium name="The Broad Institute Genome Sequencing Center for Infectious Disease"/>
            <person name="Wu L."/>
            <person name="Ma J."/>
        </authorList>
    </citation>
    <scope>NUCLEOTIDE SEQUENCE [LARGE SCALE GENOMIC DNA]</scope>
    <source>
        <strain evidence="8 9">CGMCC 1.3240</strain>
    </source>
</reference>
<feature type="transmembrane region" description="Helical" evidence="6">
    <location>
        <begin position="421"/>
        <end position="439"/>
    </location>
</feature>
<evidence type="ECO:0000256" key="1">
    <source>
        <dbReference type="ARBA" id="ARBA00004141"/>
    </source>
</evidence>
<dbReference type="RefSeq" id="WP_340604234.1">
    <property type="nucleotide sequence ID" value="NZ_JBBMXV010000003.1"/>
</dbReference>
<feature type="region of interest" description="Disordered" evidence="5">
    <location>
        <begin position="448"/>
        <end position="480"/>
    </location>
</feature>
<evidence type="ECO:0000259" key="7">
    <source>
        <dbReference type="Pfam" id="PF04932"/>
    </source>
</evidence>
<name>A0ABD5V2J3_9EURY</name>
<dbReference type="GO" id="GO:0016020">
    <property type="term" value="C:membrane"/>
    <property type="evidence" value="ECO:0007669"/>
    <property type="project" value="UniProtKB-SubCell"/>
</dbReference>
<sequence length="480" mass="49744">MHRLLAPAFAALLVIAVVAVATGYFGAIHLVLAYLFFAVLALDGHDRARGGGISPLFSLQIALVFAIGVVLITLVVGGFGLRGLELTAVLLLVALFVLADGEIGRTLPTTVPYIGAFLVLFGLFLYHGGSFGAGSGMGLFPVLAGIVLAFNCFVLPRYLSEDAVYWSVALLSGIASALALATVVSGEFSVWRFEARTWGEVTYLGRELPVVRSVFANPNTFGLLAFPGVVASALLVHRSLGSGALGRAGLATIAFGTSALGLVLSNSRASVFAAGVALAIYGSFVLKGRQVLPGAIVATAVAIPGLLLAMYLSVLPIDPANRFALWEAGLQAVRHDSGLLGQGIVGTREALEPYSTRGETVHNSYLSIAIRTGVVGGVAYGLLVLGPLAHAARRIDTVSVGMLALAIGFAVHQLFEGYTLFQLGHGSIIGALALGYVITSLADDVRAVGTPADARRPDERERATEPPAPGSPVGAMEQDD</sequence>
<accession>A0ABD5V2J3</accession>
<feature type="transmembrane region" description="Helical" evidence="6">
    <location>
        <begin position="83"/>
        <end position="99"/>
    </location>
</feature>
<feature type="transmembrane region" description="Helical" evidence="6">
    <location>
        <begin position="135"/>
        <end position="156"/>
    </location>
</feature>
<protein>
    <submittedName>
        <fullName evidence="8">O-antigen ligase family protein</fullName>
    </submittedName>
</protein>
<evidence type="ECO:0000256" key="4">
    <source>
        <dbReference type="ARBA" id="ARBA00023136"/>
    </source>
</evidence>
<keyword evidence="2 6" id="KW-0812">Transmembrane</keyword>
<dbReference type="InterPro" id="IPR007016">
    <property type="entry name" value="O-antigen_ligase-rel_domated"/>
</dbReference>
<feature type="transmembrane region" description="Helical" evidence="6">
    <location>
        <begin position="163"/>
        <end position="184"/>
    </location>
</feature>
<comment type="caution">
    <text evidence="8">The sequence shown here is derived from an EMBL/GenBank/DDBJ whole genome shotgun (WGS) entry which is preliminary data.</text>
</comment>
<evidence type="ECO:0000256" key="5">
    <source>
        <dbReference type="SAM" id="MobiDB-lite"/>
    </source>
</evidence>
<feature type="compositionally biased region" description="Basic and acidic residues" evidence="5">
    <location>
        <begin position="453"/>
        <end position="464"/>
    </location>
</feature>
<feature type="domain" description="O-antigen ligase-related" evidence="7">
    <location>
        <begin position="254"/>
        <end position="380"/>
    </location>
</feature>
<comment type="subcellular location">
    <subcellularLocation>
        <location evidence="1">Membrane</location>
        <topology evidence="1">Multi-pass membrane protein</topology>
    </subcellularLocation>
</comment>
<dbReference type="GO" id="GO:0016874">
    <property type="term" value="F:ligase activity"/>
    <property type="evidence" value="ECO:0007669"/>
    <property type="project" value="UniProtKB-KW"/>
</dbReference>
<organism evidence="8 9">
    <name type="scientific">Halalkalicoccus tibetensis</name>
    <dbReference type="NCBI Taxonomy" id="175632"/>
    <lineage>
        <taxon>Archaea</taxon>
        <taxon>Methanobacteriati</taxon>
        <taxon>Methanobacteriota</taxon>
        <taxon>Stenosarchaea group</taxon>
        <taxon>Halobacteria</taxon>
        <taxon>Halobacteriales</taxon>
        <taxon>Halococcaceae</taxon>
        <taxon>Halalkalicoccus</taxon>
    </lineage>
</organism>
<keyword evidence="4 6" id="KW-0472">Membrane</keyword>
<keyword evidence="9" id="KW-1185">Reference proteome</keyword>
<keyword evidence="8" id="KW-0436">Ligase</keyword>
<evidence type="ECO:0000256" key="2">
    <source>
        <dbReference type="ARBA" id="ARBA00022692"/>
    </source>
</evidence>
<dbReference type="PANTHER" id="PTHR37422:SF13">
    <property type="entry name" value="LIPOPOLYSACCHARIDE BIOSYNTHESIS PROTEIN PA4999-RELATED"/>
    <property type="match status" value="1"/>
</dbReference>
<feature type="transmembrane region" description="Helical" evidence="6">
    <location>
        <begin position="291"/>
        <end position="312"/>
    </location>
</feature>
<feature type="transmembrane region" description="Helical" evidence="6">
    <location>
        <begin position="111"/>
        <end position="129"/>
    </location>
</feature>
<feature type="transmembrane region" description="Helical" evidence="6">
    <location>
        <begin position="56"/>
        <end position="77"/>
    </location>
</feature>
<evidence type="ECO:0000313" key="9">
    <source>
        <dbReference type="Proteomes" id="UP001596312"/>
    </source>
</evidence>
<evidence type="ECO:0000256" key="3">
    <source>
        <dbReference type="ARBA" id="ARBA00022989"/>
    </source>
</evidence>
<keyword evidence="3 6" id="KW-1133">Transmembrane helix</keyword>
<evidence type="ECO:0000256" key="6">
    <source>
        <dbReference type="SAM" id="Phobius"/>
    </source>
</evidence>
<feature type="transmembrane region" description="Helical" evidence="6">
    <location>
        <begin position="220"/>
        <end position="237"/>
    </location>
</feature>
<feature type="transmembrane region" description="Helical" evidence="6">
    <location>
        <begin position="244"/>
        <end position="263"/>
    </location>
</feature>
<feature type="transmembrane region" description="Helical" evidence="6">
    <location>
        <begin position="397"/>
        <end position="415"/>
    </location>
</feature>
<dbReference type="Pfam" id="PF04932">
    <property type="entry name" value="Wzy_C"/>
    <property type="match status" value="1"/>
</dbReference>
<feature type="transmembrane region" description="Helical" evidence="6">
    <location>
        <begin position="26"/>
        <end position="44"/>
    </location>
</feature>
<feature type="transmembrane region" description="Helical" evidence="6">
    <location>
        <begin position="365"/>
        <end position="385"/>
    </location>
</feature>